<dbReference type="AlphaFoldDB" id="A0A840ZTG1"/>
<organism evidence="2 3">
    <name type="scientific">Methylorubrum rhodinum</name>
    <dbReference type="NCBI Taxonomy" id="29428"/>
    <lineage>
        <taxon>Bacteria</taxon>
        <taxon>Pseudomonadati</taxon>
        <taxon>Pseudomonadota</taxon>
        <taxon>Alphaproteobacteria</taxon>
        <taxon>Hyphomicrobiales</taxon>
        <taxon>Methylobacteriaceae</taxon>
        <taxon>Methylorubrum</taxon>
    </lineage>
</organism>
<dbReference type="InterPro" id="IPR038740">
    <property type="entry name" value="BioF2-like_GNAT_dom"/>
</dbReference>
<evidence type="ECO:0000313" key="2">
    <source>
        <dbReference type="EMBL" id="MBB5760117.1"/>
    </source>
</evidence>
<keyword evidence="2" id="KW-0808">Transferase</keyword>
<evidence type="ECO:0000313" key="3">
    <source>
        <dbReference type="Proteomes" id="UP000583454"/>
    </source>
</evidence>
<feature type="domain" description="BioF2-like acetyltransferase" evidence="1">
    <location>
        <begin position="196"/>
        <end position="342"/>
    </location>
</feature>
<dbReference type="Proteomes" id="UP000583454">
    <property type="component" value="Unassembled WGS sequence"/>
</dbReference>
<dbReference type="EMBL" id="JACHOP010000035">
    <property type="protein sequence ID" value="MBB5760117.1"/>
    <property type="molecule type" value="Genomic_DNA"/>
</dbReference>
<dbReference type="InterPro" id="IPR016181">
    <property type="entry name" value="Acyl_CoA_acyltransferase"/>
</dbReference>
<accession>A0A840ZTG1</accession>
<dbReference type="Gene3D" id="3.40.630.30">
    <property type="match status" value="1"/>
</dbReference>
<dbReference type="Pfam" id="PF13480">
    <property type="entry name" value="Acetyltransf_6"/>
    <property type="match status" value="1"/>
</dbReference>
<name>A0A840ZTG1_9HYPH</name>
<protein>
    <submittedName>
        <fullName evidence="2">CelD/BcsL family acetyltransferase involved in cellulose biosynthesis</fullName>
    </submittedName>
</protein>
<reference evidence="2 3" key="1">
    <citation type="submission" date="2020-08" db="EMBL/GenBank/DDBJ databases">
        <title>Genomic Encyclopedia of Type Strains, Phase IV (KMG-IV): sequencing the most valuable type-strain genomes for metagenomic binning, comparative biology and taxonomic classification.</title>
        <authorList>
            <person name="Goeker M."/>
        </authorList>
    </citation>
    <scope>NUCLEOTIDE SEQUENCE [LARGE SCALE GENOMIC DNA]</scope>
    <source>
        <strain evidence="2 3">DSM 2163</strain>
    </source>
</reference>
<sequence>MSVEAVPIRPRDAVADFVFQASAGSATYEAVLHRDLASLAPLWRRLQEAGACTAFQRIEWVLALVAHLSAARGAEPLVVEVRRGGHPVLLLPLAHRRRRGVRIVEALDLGVCDYAAPVVAPGPAPSPAEAERIWQAVRAVLPRADLIRLTRLPGDLGPVANPLALVAGARPLALTRSGFGLDGDPETLLKRVCSASTHRDLMRRSKRLDRHADVRFVAATDAAEVADLFDVLVAQRRERFREIGRFEPLDEPGMIAFYRAAALAEPGTGLVRVFGLRAEGEWIATAYGLVHGGAFHGVLLAMAGGAWRATAPGLLIASRIMVWARREGLTYFDFTVGAQPYKAGFRPEERPLFEIAEAATLRGGLMLAGEHAAASAKAALERHPALFERLRTVVRWLRRRRGPKPLHIPAPAAAEHTRLTRSAQVAMGHTAGTRNPAPENRAG</sequence>
<gene>
    <name evidence="2" type="ORF">HNR00_004863</name>
</gene>
<keyword evidence="3" id="KW-1185">Reference proteome</keyword>
<comment type="caution">
    <text evidence="2">The sequence shown here is derived from an EMBL/GenBank/DDBJ whole genome shotgun (WGS) entry which is preliminary data.</text>
</comment>
<dbReference type="GO" id="GO:0016740">
    <property type="term" value="F:transferase activity"/>
    <property type="evidence" value="ECO:0007669"/>
    <property type="project" value="UniProtKB-KW"/>
</dbReference>
<evidence type="ECO:0000259" key="1">
    <source>
        <dbReference type="Pfam" id="PF13480"/>
    </source>
</evidence>
<proteinExistence type="predicted"/>
<dbReference type="SUPFAM" id="SSF55729">
    <property type="entry name" value="Acyl-CoA N-acyltransferases (Nat)"/>
    <property type="match status" value="1"/>
</dbReference>
<dbReference type="RefSeq" id="WP_312886109.1">
    <property type="nucleotide sequence ID" value="NZ_JACHOP010000035.1"/>
</dbReference>